<keyword evidence="2" id="KW-0472">Membrane</keyword>
<feature type="transmembrane region" description="Helical" evidence="2">
    <location>
        <begin position="157"/>
        <end position="175"/>
    </location>
</feature>
<protein>
    <submittedName>
        <fullName evidence="3">Uncharacterized protein</fullName>
    </submittedName>
</protein>
<evidence type="ECO:0000256" key="1">
    <source>
        <dbReference type="SAM" id="MobiDB-lite"/>
    </source>
</evidence>
<accession>A0A0L9V4K9</accession>
<dbReference type="EMBL" id="CM003378">
    <property type="protein sequence ID" value="KOM49644.1"/>
    <property type="molecule type" value="Genomic_DNA"/>
</dbReference>
<dbReference type="Proteomes" id="UP000053144">
    <property type="component" value="Chromosome 8"/>
</dbReference>
<evidence type="ECO:0000313" key="3">
    <source>
        <dbReference type="EMBL" id="KOM49644.1"/>
    </source>
</evidence>
<evidence type="ECO:0000313" key="4">
    <source>
        <dbReference type="Proteomes" id="UP000053144"/>
    </source>
</evidence>
<evidence type="ECO:0000256" key="2">
    <source>
        <dbReference type="SAM" id="Phobius"/>
    </source>
</evidence>
<keyword evidence="2" id="KW-0812">Transmembrane</keyword>
<feature type="transmembrane region" description="Helical" evidence="2">
    <location>
        <begin position="219"/>
        <end position="236"/>
    </location>
</feature>
<keyword evidence="2" id="KW-1133">Transmembrane helix</keyword>
<name>A0A0L9V4K9_PHAAN</name>
<dbReference type="AlphaFoldDB" id="A0A0L9V4K9"/>
<organism evidence="3 4">
    <name type="scientific">Phaseolus angularis</name>
    <name type="common">Azuki bean</name>
    <name type="synonym">Vigna angularis</name>
    <dbReference type="NCBI Taxonomy" id="3914"/>
    <lineage>
        <taxon>Eukaryota</taxon>
        <taxon>Viridiplantae</taxon>
        <taxon>Streptophyta</taxon>
        <taxon>Embryophyta</taxon>
        <taxon>Tracheophyta</taxon>
        <taxon>Spermatophyta</taxon>
        <taxon>Magnoliopsida</taxon>
        <taxon>eudicotyledons</taxon>
        <taxon>Gunneridae</taxon>
        <taxon>Pentapetalae</taxon>
        <taxon>rosids</taxon>
        <taxon>fabids</taxon>
        <taxon>Fabales</taxon>
        <taxon>Fabaceae</taxon>
        <taxon>Papilionoideae</taxon>
        <taxon>50 kb inversion clade</taxon>
        <taxon>NPAAA clade</taxon>
        <taxon>indigoferoid/millettioid clade</taxon>
        <taxon>Phaseoleae</taxon>
        <taxon>Vigna</taxon>
    </lineage>
</organism>
<gene>
    <name evidence="3" type="ORF">LR48_Vigan08g047100</name>
</gene>
<proteinExistence type="predicted"/>
<dbReference type="Gramene" id="KOM49644">
    <property type="protein sequence ID" value="KOM49644"/>
    <property type="gene ID" value="LR48_Vigan08g047100"/>
</dbReference>
<reference evidence="4" key="1">
    <citation type="journal article" date="2015" name="Proc. Natl. Acad. Sci. U.S.A.">
        <title>Genome sequencing of adzuki bean (Vigna angularis) provides insight into high starch and low fat accumulation and domestication.</title>
        <authorList>
            <person name="Yang K."/>
            <person name="Tian Z."/>
            <person name="Chen C."/>
            <person name="Luo L."/>
            <person name="Zhao B."/>
            <person name="Wang Z."/>
            <person name="Yu L."/>
            <person name="Li Y."/>
            <person name="Sun Y."/>
            <person name="Li W."/>
            <person name="Chen Y."/>
            <person name="Li Y."/>
            <person name="Zhang Y."/>
            <person name="Ai D."/>
            <person name="Zhao J."/>
            <person name="Shang C."/>
            <person name="Ma Y."/>
            <person name="Wu B."/>
            <person name="Wang M."/>
            <person name="Gao L."/>
            <person name="Sun D."/>
            <person name="Zhang P."/>
            <person name="Guo F."/>
            <person name="Wang W."/>
            <person name="Li Y."/>
            <person name="Wang J."/>
            <person name="Varshney R.K."/>
            <person name="Wang J."/>
            <person name="Ling H.Q."/>
            <person name="Wan P."/>
        </authorList>
    </citation>
    <scope>NUCLEOTIDE SEQUENCE</scope>
    <source>
        <strain evidence="4">cv. Jingnong 6</strain>
    </source>
</reference>
<feature type="region of interest" description="Disordered" evidence="1">
    <location>
        <begin position="1"/>
        <end position="26"/>
    </location>
</feature>
<sequence>MPSIFRPPISGDAALSSPRQISPSVSCRHDEPTTTYIFFIATNRKTYSRRHHHEPPLRFVPPKSQPFTVAPRFATTISTKPSHCETCRKLQQDHLATTESRVIHRLSRTTSKPTSLIVAINEILPTAGVGKGSQNTCTIVGAGCTRCSSSSISVRGVAWNCLFLIRVTFLFSYLAHSGSTNFYKASGNTCSPALYCLPPEKPEQIYVPQRNAAWNQRRSLTLAAIFFIFYAMLIHFS</sequence>